<reference evidence="2 3" key="1">
    <citation type="journal article" date="2021" name="Sci. Rep.">
        <title>The genome of the diatom Chaetoceros tenuissimus carries an ancient integrated fragment of an extant virus.</title>
        <authorList>
            <person name="Hongo Y."/>
            <person name="Kimura K."/>
            <person name="Takaki Y."/>
            <person name="Yoshida Y."/>
            <person name="Baba S."/>
            <person name="Kobayashi G."/>
            <person name="Nagasaki K."/>
            <person name="Hano T."/>
            <person name="Tomaru Y."/>
        </authorList>
    </citation>
    <scope>NUCLEOTIDE SEQUENCE [LARGE SCALE GENOMIC DNA]</scope>
    <source>
        <strain evidence="2 3">NIES-3715</strain>
    </source>
</reference>
<proteinExistence type="predicted"/>
<accession>A0AAD3HC16</accession>
<dbReference type="EMBL" id="BLLK01000060">
    <property type="protein sequence ID" value="GFH58055.1"/>
    <property type="molecule type" value="Genomic_DNA"/>
</dbReference>
<sequence>MHRNQILPRKRAAILMGFIFLSICSTSLSSFNKPNTFLPKKILNNLPLHRDGATFTHDESSSEEKIPPESLSYDSYTKIALIQLNEKGFKPARHAYRVHTSHPLDDNYQEQEFKFNPIASFVLEKWIKHQFMHSSDIEYDDEDEMGHGDIRGHLLAVPANADVNELDFLEGVYKCSTTGDLEEIQNFVGNMAETMGCIVDCIILFYDKNCAYRDKALVRLVKGIKRQLDSKKSLSGANEEDGGKIDVLILVKDDDTEALTELQAIRSKLAPEDAHIGDMIKIIPIRELHYSSQTEREEWNIFKSLREHLIKVADQSAAHKNFVPMNEFPKFAKRVYSKFGGKFADDSNNFVIKTRKLTSRASRHASNELQGTVQKRWNDIKMNLEEKLNTLEGKQTDVLVDENKMPILEFGREASDILLYSMNVFETEEIESNTNTTFDREFVHEKRRDFILLANDGVRELFKNQIQHLRDYFGRRYEGIIEQLEEDEVDFEVMDDSEIEQKYIKHQKILEEEAKKTTEGFRTAAEHTIPSSLGTEALSELQVGYSYNNVLDGLIRDMMKATGDFTSRYEEWKNVSTEIPEDSEELESNERRPPKWYEKLAARALVFGVNYLQGWLAYQGIKNAAEQREKDMPKFPLF</sequence>
<keyword evidence="1" id="KW-1133">Transmembrane helix</keyword>
<evidence type="ECO:0000313" key="2">
    <source>
        <dbReference type="EMBL" id="GFH58055.1"/>
    </source>
</evidence>
<organism evidence="2 3">
    <name type="scientific">Chaetoceros tenuissimus</name>
    <dbReference type="NCBI Taxonomy" id="426638"/>
    <lineage>
        <taxon>Eukaryota</taxon>
        <taxon>Sar</taxon>
        <taxon>Stramenopiles</taxon>
        <taxon>Ochrophyta</taxon>
        <taxon>Bacillariophyta</taxon>
        <taxon>Coscinodiscophyceae</taxon>
        <taxon>Chaetocerotophycidae</taxon>
        <taxon>Chaetocerotales</taxon>
        <taxon>Chaetocerotaceae</taxon>
        <taxon>Chaetoceros</taxon>
    </lineage>
</organism>
<dbReference type="Proteomes" id="UP001054902">
    <property type="component" value="Unassembled WGS sequence"/>
</dbReference>
<evidence type="ECO:0000256" key="1">
    <source>
        <dbReference type="SAM" id="Phobius"/>
    </source>
</evidence>
<keyword evidence="1" id="KW-0472">Membrane</keyword>
<dbReference type="AlphaFoldDB" id="A0AAD3HC16"/>
<protein>
    <submittedName>
        <fullName evidence="2">Uncharacterized protein</fullName>
    </submittedName>
</protein>
<keyword evidence="3" id="KW-1185">Reference proteome</keyword>
<keyword evidence="1" id="KW-0812">Transmembrane</keyword>
<gene>
    <name evidence="2" type="ORF">CTEN210_14531</name>
</gene>
<name>A0AAD3HC16_9STRA</name>
<comment type="caution">
    <text evidence="2">The sequence shown here is derived from an EMBL/GenBank/DDBJ whole genome shotgun (WGS) entry which is preliminary data.</text>
</comment>
<evidence type="ECO:0000313" key="3">
    <source>
        <dbReference type="Proteomes" id="UP001054902"/>
    </source>
</evidence>
<feature type="transmembrane region" description="Helical" evidence="1">
    <location>
        <begin position="12"/>
        <end position="31"/>
    </location>
</feature>